<evidence type="ECO:0000313" key="2">
    <source>
        <dbReference type="Proteomes" id="UP000077202"/>
    </source>
</evidence>
<sequence>MTNGASSDSSKVLLASSRPQYAGPRIQLNDSFLYDAYINISSIYKNLNKLYEYIDQAKTANHHSPPFSSGRPSIQSLGTVITGKWSIHLNRKASVDEELFGCRRKDPPSAFSSLRTPESHFFPNLVQKLPNYVTECQRSSGTTNRKALQDYCVRERLATVAQIVVAVGERARTGAAAAAAVGGGAGAALPPGRVLGAEPRAAIAVTGEAFSEGRQRCW</sequence>
<dbReference type="AlphaFoldDB" id="A0A176WP65"/>
<reference evidence="1" key="1">
    <citation type="submission" date="2016-03" db="EMBL/GenBank/DDBJ databases">
        <title>Mechanisms controlling the formation of the plant cell surface in tip-growing cells are functionally conserved among land plants.</title>
        <authorList>
            <person name="Honkanen S."/>
            <person name="Jones V.A."/>
            <person name="Morieri G."/>
            <person name="Champion C."/>
            <person name="Hetherington A.J."/>
            <person name="Kelly S."/>
            <person name="Saint-Marcoux D."/>
            <person name="Proust H."/>
            <person name="Prescott H."/>
            <person name="Dolan L."/>
        </authorList>
    </citation>
    <scope>NUCLEOTIDE SEQUENCE [LARGE SCALE GENOMIC DNA]</scope>
    <source>
        <tissue evidence="1">Whole gametophyte</tissue>
    </source>
</reference>
<dbReference type="EMBL" id="LVLJ01000299">
    <property type="protein sequence ID" value="OAE34930.1"/>
    <property type="molecule type" value="Genomic_DNA"/>
</dbReference>
<evidence type="ECO:0000313" key="1">
    <source>
        <dbReference type="EMBL" id="OAE34930.1"/>
    </source>
</evidence>
<organism evidence="1 2">
    <name type="scientific">Marchantia polymorpha subsp. ruderalis</name>
    <dbReference type="NCBI Taxonomy" id="1480154"/>
    <lineage>
        <taxon>Eukaryota</taxon>
        <taxon>Viridiplantae</taxon>
        <taxon>Streptophyta</taxon>
        <taxon>Embryophyta</taxon>
        <taxon>Marchantiophyta</taxon>
        <taxon>Marchantiopsida</taxon>
        <taxon>Marchantiidae</taxon>
        <taxon>Marchantiales</taxon>
        <taxon>Marchantiaceae</taxon>
        <taxon>Marchantia</taxon>
    </lineage>
</organism>
<keyword evidence="2" id="KW-1185">Reference proteome</keyword>
<protein>
    <submittedName>
        <fullName evidence="1">Uncharacterized protein</fullName>
    </submittedName>
</protein>
<comment type="caution">
    <text evidence="1">The sequence shown here is derived from an EMBL/GenBank/DDBJ whole genome shotgun (WGS) entry which is preliminary data.</text>
</comment>
<proteinExistence type="predicted"/>
<dbReference type="Proteomes" id="UP000077202">
    <property type="component" value="Unassembled WGS sequence"/>
</dbReference>
<accession>A0A176WP65</accession>
<name>A0A176WP65_MARPO</name>
<gene>
    <name evidence="1" type="ORF">AXG93_1333s1120</name>
</gene>